<organism evidence="1 2">
    <name type="scientific">Brevundimonas faecalis</name>
    <dbReference type="NCBI Taxonomy" id="947378"/>
    <lineage>
        <taxon>Bacteria</taxon>
        <taxon>Pseudomonadati</taxon>
        <taxon>Pseudomonadota</taxon>
        <taxon>Alphaproteobacteria</taxon>
        <taxon>Caulobacterales</taxon>
        <taxon>Caulobacteraceae</taxon>
        <taxon>Brevundimonas</taxon>
    </lineage>
</organism>
<keyword evidence="2" id="KW-1185">Reference proteome</keyword>
<dbReference type="RefSeq" id="WP_354090223.1">
    <property type="nucleotide sequence ID" value="NZ_JBEPTF010000005.1"/>
</dbReference>
<proteinExistence type="predicted"/>
<evidence type="ECO:0008006" key="3">
    <source>
        <dbReference type="Google" id="ProtNLM"/>
    </source>
</evidence>
<accession>A0ABV2RFA8</accession>
<comment type="caution">
    <text evidence="1">The sequence shown here is derived from an EMBL/GenBank/DDBJ whole genome shotgun (WGS) entry which is preliminary data.</text>
</comment>
<gene>
    <name evidence="1" type="ORF">ABIE19_003210</name>
</gene>
<dbReference type="EMBL" id="JBEPTF010000005">
    <property type="protein sequence ID" value="MET4685259.1"/>
    <property type="molecule type" value="Genomic_DNA"/>
</dbReference>
<name>A0ABV2RFA8_9CAUL</name>
<reference evidence="1 2" key="1">
    <citation type="submission" date="2024-06" db="EMBL/GenBank/DDBJ databases">
        <title>Sorghum-associated microbial communities from plants grown in Nebraska, USA.</title>
        <authorList>
            <person name="Schachtman D."/>
        </authorList>
    </citation>
    <scope>NUCLEOTIDE SEQUENCE [LARGE SCALE GENOMIC DNA]</scope>
    <source>
        <strain evidence="1 2">2814</strain>
    </source>
</reference>
<dbReference type="Proteomes" id="UP001549313">
    <property type="component" value="Unassembled WGS sequence"/>
</dbReference>
<sequence>MADFDFQVGVWRVKHRKLRGRLSGSTDWAVFEGRCTAWTLMGGEGSVEDQFLDDPDGPYRAAAFRRRDPVSGVWSIWWFDGRSSGLEPPVLGRFENGVGVFLCDDELEGRPIRVRFIWSEITHDSARWEQAFSADGGLTWEVNWIMQFERTE</sequence>
<evidence type="ECO:0000313" key="1">
    <source>
        <dbReference type="EMBL" id="MET4685259.1"/>
    </source>
</evidence>
<evidence type="ECO:0000313" key="2">
    <source>
        <dbReference type="Proteomes" id="UP001549313"/>
    </source>
</evidence>
<protein>
    <recommendedName>
        <fullName evidence="3">DUF1579 domain-containing protein</fullName>
    </recommendedName>
</protein>